<accession>A0A2N3LFP6</accession>
<evidence type="ECO:0000313" key="3">
    <source>
        <dbReference type="Proteomes" id="UP000233440"/>
    </source>
</evidence>
<dbReference type="Pfam" id="PF22564">
    <property type="entry name" value="HAAS"/>
    <property type="match status" value="1"/>
</dbReference>
<gene>
    <name evidence="2" type="ORF">CWO92_19490</name>
</gene>
<evidence type="ECO:0000256" key="1">
    <source>
        <dbReference type="SAM" id="Phobius"/>
    </source>
</evidence>
<dbReference type="OrthoDB" id="2705958at2"/>
<dbReference type="AlphaFoldDB" id="A0A2N3LFP6"/>
<feature type="transmembrane region" description="Helical" evidence="1">
    <location>
        <begin position="76"/>
        <end position="99"/>
    </location>
</feature>
<evidence type="ECO:0000313" key="2">
    <source>
        <dbReference type="EMBL" id="PKR83364.1"/>
    </source>
</evidence>
<keyword evidence="1" id="KW-0812">Transmembrane</keyword>
<proteinExistence type="predicted"/>
<keyword evidence="3" id="KW-1185">Reference proteome</keyword>
<keyword evidence="1" id="KW-0472">Membrane</keyword>
<dbReference type="RefSeq" id="WP_101355882.1">
    <property type="nucleotide sequence ID" value="NZ_PIQO01000019.1"/>
</dbReference>
<dbReference type="EMBL" id="PIQO01000019">
    <property type="protein sequence ID" value="PKR83364.1"/>
    <property type="molecule type" value="Genomic_DNA"/>
</dbReference>
<keyword evidence="1" id="KW-1133">Transmembrane helix</keyword>
<dbReference type="Proteomes" id="UP000233440">
    <property type="component" value="Unassembled WGS sequence"/>
</dbReference>
<name>A0A2N3LFP6_9BACI</name>
<protein>
    <submittedName>
        <fullName evidence="2">Uncharacterized protein</fullName>
    </submittedName>
</protein>
<reference evidence="2 3" key="1">
    <citation type="submission" date="2017-11" db="EMBL/GenBank/DDBJ databases">
        <title>Bacillus camelliae sp. nov., isolated from pu'er tea.</title>
        <authorList>
            <person name="Niu L."/>
        </authorList>
    </citation>
    <scope>NUCLEOTIDE SEQUENCE [LARGE SCALE GENOMIC DNA]</scope>
    <source>
        <strain evidence="2 3">7578-1</strain>
    </source>
</reference>
<feature type="transmembrane region" description="Helical" evidence="1">
    <location>
        <begin position="151"/>
        <end position="170"/>
    </location>
</feature>
<sequence length="210" mass="24132">MKNLKQDYLHKLRLALHNHPEIEDILNEISTHMEDGIKDKMLVGKSEKAATEEVLFELGNPLVLGKNFMQPARSRTMIYLILLNWAFFVCGICLTLSHQLSDWAIVKDTWNYLSHKSNFILLLYSMYWVYVGYTIGKQYGPNGKKMVNKTMMWASIPNMLLMIITLFNVIPGEMFSPFLNPVFIAVCVLVTVLFFPLSKLAFKIGITYGL</sequence>
<comment type="caution">
    <text evidence="2">The sequence shown here is derived from an EMBL/GenBank/DDBJ whole genome shotgun (WGS) entry which is preliminary data.</text>
</comment>
<feature type="transmembrane region" description="Helical" evidence="1">
    <location>
        <begin position="119"/>
        <end position="139"/>
    </location>
</feature>
<feature type="transmembrane region" description="Helical" evidence="1">
    <location>
        <begin position="182"/>
        <end position="202"/>
    </location>
</feature>
<organism evidence="2 3">
    <name type="scientific">Heyndrickxia camelliae</name>
    <dbReference type="NCBI Taxonomy" id="1707093"/>
    <lineage>
        <taxon>Bacteria</taxon>
        <taxon>Bacillati</taxon>
        <taxon>Bacillota</taxon>
        <taxon>Bacilli</taxon>
        <taxon>Bacillales</taxon>
        <taxon>Bacillaceae</taxon>
        <taxon>Heyndrickxia</taxon>
    </lineage>
</organism>